<dbReference type="InterPro" id="IPR023779">
    <property type="entry name" value="Chromodomain_CS"/>
</dbReference>
<dbReference type="InParanoid" id="G0P2F0"/>
<dbReference type="InterPro" id="IPR051219">
    <property type="entry name" value="Heterochromatin_chromo-domain"/>
</dbReference>
<keyword evidence="6" id="KW-1185">Reference proteome</keyword>
<dbReference type="Proteomes" id="UP000008068">
    <property type="component" value="Unassembled WGS sequence"/>
</dbReference>
<accession>G0P2F0</accession>
<gene>
    <name evidence="5" type="ORF">CAEBREN_06438</name>
</gene>
<dbReference type="PANTHER" id="PTHR22812">
    <property type="entry name" value="CHROMOBOX PROTEIN"/>
    <property type="match status" value="1"/>
</dbReference>
<evidence type="ECO:0000259" key="4">
    <source>
        <dbReference type="PROSITE" id="PS50013"/>
    </source>
</evidence>
<evidence type="ECO:0000256" key="2">
    <source>
        <dbReference type="ARBA" id="ARBA00023242"/>
    </source>
</evidence>
<protein>
    <recommendedName>
        <fullName evidence="4">Chromo domain-containing protein</fullName>
    </recommendedName>
</protein>
<feature type="compositionally biased region" description="Basic residues" evidence="3">
    <location>
        <begin position="129"/>
        <end position="138"/>
    </location>
</feature>
<organism evidence="6">
    <name type="scientific">Caenorhabditis brenneri</name>
    <name type="common">Nematode worm</name>
    <dbReference type="NCBI Taxonomy" id="135651"/>
    <lineage>
        <taxon>Eukaryota</taxon>
        <taxon>Metazoa</taxon>
        <taxon>Ecdysozoa</taxon>
        <taxon>Nematoda</taxon>
        <taxon>Chromadorea</taxon>
        <taxon>Rhabditida</taxon>
        <taxon>Rhabditina</taxon>
        <taxon>Rhabditomorpha</taxon>
        <taxon>Rhabditoidea</taxon>
        <taxon>Rhabditidae</taxon>
        <taxon>Peloderinae</taxon>
        <taxon>Caenorhabditis</taxon>
    </lineage>
</organism>
<dbReference type="SMART" id="SM00298">
    <property type="entry name" value="CHROMO"/>
    <property type="match status" value="1"/>
</dbReference>
<evidence type="ECO:0000313" key="6">
    <source>
        <dbReference type="Proteomes" id="UP000008068"/>
    </source>
</evidence>
<reference evidence="6" key="1">
    <citation type="submission" date="2011-07" db="EMBL/GenBank/DDBJ databases">
        <authorList>
            <consortium name="Caenorhabditis brenneri Sequencing and Analysis Consortium"/>
            <person name="Wilson R.K."/>
        </authorList>
    </citation>
    <scope>NUCLEOTIDE SEQUENCE [LARGE SCALE GENOMIC DNA]</scope>
    <source>
        <strain evidence="6">PB2801</strain>
    </source>
</reference>
<dbReference type="eggNOG" id="KOG1911">
    <property type="taxonomic scope" value="Eukaryota"/>
</dbReference>
<dbReference type="Gene3D" id="2.40.50.40">
    <property type="match status" value="1"/>
</dbReference>
<feature type="domain" description="Chromo" evidence="4">
    <location>
        <begin position="24"/>
        <end position="84"/>
    </location>
</feature>
<dbReference type="GO" id="GO:0005634">
    <property type="term" value="C:nucleus"/>
    <property type="evidence" value="ECO:0007669"/>
    <property type="project" value="UniProtKB-SubCell"/>
</dbReference>
<comment type="subcellular location">
    <subcellularLocation>
        <location evidence="1">Nucleus</location>
    </subcellularLocation>
</comment>
<proteinExistence type="predicted"/>
<dbReference type="OrthoDB" id="5843976at2759"/>
<feature type="compositionally biased region" description="Basic and acidic residues" evidence="3">
    <location>
        <begin position="98"/>
        <end position="113"/>
    </location>
</feature>
<evidence type="ECO:0000256" key="3">
    <source>
        <dbReference type="SAM" id="MobiDB-lite"/>
    </source>
</evidence>
<feature type="region of interest" description="Disordered" evidence="3">
    <location>
        <begin position="1"/>
        <end position="20"/>
    </location>
</feature>
<name>G0P2F0_CAEBE</name>
<dbReference type="InterPro" id="IPR016197">
    <property type="entry name" value="Chromo-like_dom_sf"/>
</dbReference>
<feature type="compositionally biased region" description="Low complexity" evidence="3">
    <location>
        <begin position="139"/>
        <end position="148"/>
    </location>
</feature>
<feature type="compositionally biased region" description="Basic and acidic residues" evidence="3">
    <location>
        <begin position="221"/>
        <end position="232"/>
    </location>
</feature>
<dbReference type="FunCoup" id="G0P2F0">
    <property type="interactions" value="756"/>
</dbReference>
<dbReference type="Pfam" id="PF00385">
    <property type="entry name" value="Chromo"/>
    <property type="match status" value="1"/>
</dbReference>
<dbReference type="CDD" id="cd00024">
    <property type="entry name" value="CD_CSD"/>
    <property type="match status" value="1"/>
</dbReference>
<dbReference type="PROSITE" id="PS50013">
    <property type="entry name" value="CHROMO_2"/>
    <property type="match status" value="1"/>
</dbReference>
<dbReference type="InterPro" id="IPR000953">
    <property type="entry name" value="Chromo/chromo_shadow_dom"/>
</dbReference>
<dbReference type="HOGENOM" id="CLU_850545_0_0_1"/>
<dbReference type="OMA" id="FISRCEF"/>
<keyword evidence="2" id="KW-0539">Nucleus</keyword>
<feature type="compositionally biased region" description="Acidic residues" evidence="3">
    <location>
        <begin position="114"/>
        <end position="123"/>
    </location>
</feature>
<dbReference type="GO" id="GO:0010629">
    <property type="term" value="P:negative regulation of gene expression"/>
    <property type="evidence" value="ECO:0007669"/>
    <property type="project" value="EnsemblMetazoa"/>
</dbReference>
<dbReference type="EMBL" id="GL380025">
    <property type="protein sequence ID" value="EGT43016.1"/>
    <property type="molecule type" value="Genomic_DNA"/>
</dbReference>
<dbReference type="STRING" id="135651.G0P2F0"/>
<sequence>MSDNESNDDFPVPPAKEGKSEEVFEVERILNHKVTDDNLLLLVRWSGYNSDEDTWEPEEDLRDTAEEVVLEYYREMKVNDKTELIGTIHQQIKRNKAQLKDARREKRRERISSDEEDTCDSDESSTAPKPKKNRKTKKNTPSSSSITPRIETKASRKSYVTPKSIPAIPNNAKKTAMEIRDNRWDLGDDSDNSDTEVAELDDIAKMQMKVMNKSGTTHAGPKAEREKIESPRTEGPSSSNSHKSKERSETRASSQHKNDASPIVEKSSESLWTVEGIVPNGDERRNRKKMVLMKNSITGQEKVLTAEDAFKLGGWALTKYLLDRCEF</sequence>
<evidence type="ECO:0000256" key="1">
    <source>
        <dbReference type="ARBA" id="ARBA00004123"/>
    </source>
</evidence>
<dbReference type="SUPFAM" id="SSF54160">
    <property type="entry name" value="Chromo domain-like"/>
    <property type="match status" value="1"/>
</dbReference>
<dbReference type="AlphaFoldDB" id="G0P2F0"/>
<feature type="region of interest" description="Disordered" evidence="3">
    <location>
        <begin position="213"/>
        <end position="285"/>
    </location>
</feature>
<evidence type="ECO:0000313" key="5">
    <source>
        <dbReference type="EMBL" id="EGT43016.1"/>
    </source>
</evidence>
<dbReference type="PROSITE" id="PS00598">
    <property type="entry name" value="CHROMO_1"/>
    <property type="match status" value="1"/>
</dbReference>
<dbReference type="InterPro" id="IPR023780">
    <property type="entry name" value="Chromo_domain"/>
</dbReference>
<feature type="region of interest" description="Disordered" evidence="3">
    <location>
        <begin position="94"/>
        <end position="174"/>
    </location>
</feature>